<dbReference type="Proteomes" id="UP000215902">
    <property type="component" value="Unassembled WGS sequence"/>
</dbReference>
<evidence type="ECO:0000256" key="8">
    <source>
        <dbReference type="ARBA" id="ARBA00023224"/>
    </source>
</evidence>
<evidence type="ECO:0000256" key="11">
    <source>
        <dbReference type="SAM" id="SignalP"/>
    </source>
</evidence>
<feature type="chain" id="PRO_5013034946" description="G-protein coupled receptors family 3 profile domain-containing protein" evidence="11">
    <location>
        <begin position="21"/>
        <end position="753"/>
    </location>
</feature>
<keyword evidence="7" id="KW-0325">Glycoprotein</keyword>
<feature type="transmembrane region" description="Helical" evidence="10">
    <location>
        <begin position="653"/>
        <end position="673"/>
    </location>
</feature>
<keyword evidence="5 10" id="KW-0472">Membrane</keyword>
<evidence type="ECO:0000256" key="3">
    <source>
        <dbReference type="ARBA" id="ARBA00022989"/>
    </source>
</evidence>
<dbReference type="InterPro" id="IPR001828">
    <property type="entry name" value="ANF_lig-bd_rcpt"/>
</dbReference>
<dbReference type="InterPro" id="IPR000337">
    <property type="entry name" value="GPCR_3"/>
</dbReference>
<evidence type="ECO:0000256" key="1">
    <source>
        <dbReference type="ARBA" id="ARBA00004141"/>
    </source>
</evidence>
<feature type="region of interest" description="Disordered" evidence="9">
    <location>
        <begin position="715"/>
        <end position="753"/>
    </location>
</feature>
<dbReference type="Pfam" id="PF00003">
    <property type="entry name" value="7tm_3"/>
    <property type="match status" value="1"/>
</dbReference>
<dbReference type="CDD" id="cd15047">
    <property type="entry name" value="7tmC_GABA-B-like"/>
    <property type="match status" value="1"/>
</dbReference>
<dbReference type="PROSITE" id="PS50259">
    <property type="entry name" value="G_PROTEIN_RECEP_F3_4"/>
    <property type="match status" value="1"/>
</dbReference>
<dbReference type="Gene3D" id="3.40.50.2300">
    <property type="match status" value="2"/>
</dbReference>
<accession>A0A267DHX9</accession>
<evidence type="ECO:0000256" key="5">
    <source>
        <dbReference type="ARBA" id="ARBA00023136"/>
    </source>
</evidence>
<dbReference type="GO" id="GO:0007214">
    <property type="term" value="P:gamma-aminobutyric acid signaling pathway"/>
    <property type="evidence" value="ECO:0007669"/>
    <property type="project" value="TreeGrafter"/>
</dbReference>
<dbReference type="EMBL" id="NIVC01004220">
    <property type="protein sequence ID" value="PAA48162.1"/>
    <property type="molecule type" value="Genomic_DNA"/>
</dbReference>
<dbReference type="InterPro" id="IPR002455">
    <property type="entry name" value="GPCR3_GABA-B"/>
</dbReference>
<evidence type="ECO:0000256" key="2">
    <source>
        <dbReference type="ARBA" id="ARBA00022692"/>
    </source>
</evidence>
<evidence type="ECO:0000256" key="10">
    <source>
        <dbReference type="SAM" id="Phobius"/>
    </source>
</evidence>
<keyword evidence="3 10" id="KW-1133">Transmembrane helix</keyword>
<dbReference type="AlphaFoldDB" id="A0A267DHX9"/>
<comment type="subcellular location">
    <subcellularLocation>
        <location evidence="1">Membrane</location>
        <topology evidence="1">Multi-pass membrane protein</topology>
    </subcellularLocation>
</comment>
<dbReference type="PANTHER" id="PTHR10519:SF74">
    <property type="entry name" value="GAMMA-AMINOBUTYRIC ACID TYPE B RECEPTOR SUBUNIT 2"/>
    <property type="match status" value="1"/>
</dbReference>
<evidence type="ECO:0000313" key="14">
    <source>
        <dbReference type="Proteomes" id="UP000215902"/>
    </source>
</evidence>
<comment type="caution">
    <text evidence="13">The sequence shown here is derived from an EMBL/GenBank/DDBJ whole genome shotgun (WGS) entry which is preliminary data.</text>
</comment>
<dbReference type="GO" id="GO:0004965">
    <property type="term" value="F:G protein-coupled GABA receptor activity"/>
    <property type="evidence" value="ECO:0007669"/>
    <property type="project" value="InterPro"/>
</dbReference>
<feature type="compositionally biased region" description="Polar residues" evidence="9">
    <location>
        <begin position="716"/>
        <end position="753"/>
    </location>
</feature>
<evidence type="ECO:0000256" key="7">
    <source>
        <dbReference type="ARBA" id="ARBA00023180"/>
    </source>
</evidence>
<keyword evidence="8" id="KW-0807">Transducer</keyword>
<feature type="transmembrane region" description="Helical" evidence="10">
    <location>
        <begin position="512"/>
        <end position="534"/>
    </location>
</feature>
<evidence type="ECO:0000256" key="6">
    <source>
        <dbReference type="ARBA" id="ARBA00023170"/>
    </source>
</evidence>
<dbReference type="InterPro" id="IPR017978">
    <property type="entry name" value="GPCR_3_C"/>
</dbReference>
<dbReference type="InterPro" id="IPR028082">
    <property type="entry name" value="Peripla_BP_I"/>
</dbReference>
<protein>
    <recommendedName>
        <fullName evidence="12">G-protein coupled receptors family 3 profile domain-containing protein</fullName>
    </recommendedName>
</protein>
<dbReference type="GO" id="GO:0038039">
    <property type="term" value="C:G protein-coupled receptor heterodimeric complex"/>
    <property type="evidence" value="ECO:0007669"/>
    <property type="project" value="TreeGrafter"/>
</dbReference>
<feature type="transmembrane region" description="Helical" evidence="10">
    <location>
        <begin position="555"/>
        <end position="576"/>
    </location>
</feature>
<feature type="signal peptide" evidence="11">
    <location>
        <begin position="1"/>
        <end position="20"/>
    </location>
</feature>
<evidence type="ECO:0000256" key="9">
    <source>
        <dbReference type="SAM" id="MobiDB-lite"/>
    </source>
</evidence>
<feature type="transmembrane region" description="Helical" evidence="10">
    <location>
        <begin position="679"/>
        <end position="704"/>
    </location>
</feature>
<evidence type="ECO:0000259" key="12">
    <source>
        <dbReference type="PROSITE" id="PS50259"/>
    </source>
</evidence>
<keyword evidence="11" id="KW-0732">Signal</keyword>
<reference evidence="13 14" key="1">
    <citation type="submission" date="2017-06" db="EMBL/GenBank/DDBJ databases">
        <title>A platform for efficient transgenesis in Macrostomum lignano, a flatworm model organism for stem cell research.</title>
        <authorList>
            <person name="Berezikov E."/>
        </authorList>
    </citation>
    <scope>NUCLEOTIDE SEQUENCE [LARGE SCALE GENOMIC DNA]</scope>
    <source>
        <strain evidence="13">DV1</strain>
        <tissue evidence="13">Whole organism</tissue>
    </source>
</reference>
<feature type="transmembrane region" description="Helical" evidence="10">
    <location>
        <begin position="610"/>
        <end position="633"/>
    </location>
</feature>
<proteinExistence type="predicted"/>
<dbReference type="OrthoDB" id="2150267at2759"/>
<feature type="domain" description="G-protein coupled receptors family 3 profile" evidence="12">
    <location>
        <begin position="507"/>
        <end position="708"/>
    </location>
</feature>
<organism evidence="13 14">
    <name type="scientific">Macrostomum lignano</name>
    <dbReference type="NCBI Taxonomy" id="282301"/>
    <lineage>
        <taxon>Eukaryota</taxon>
        <taxon>Metazoa</taxon>
        <taxon>Spiralia</taxon>
        <taxon>Lophotrochozoa</taxon>
        <taxon>Platyhelminthes</taxon>
        <taxon>Rhabditophora</taxon>
        <taxon>Macrostomorpha</taxon>
        <taxon>Macrostomida</taxon>
        <taxon>Macrostomidae</taxon>
        <taxon>Macrostomum</taxon>
    </lineage>
</organism>
<name>A0A267DHX9_9PLAT</name>
<dbReference type="PRINTS" id="PR01176">
    <property type="entry name" value="GABABRECEPTR"/>
</dbReference>
<dbReference type="Pfam" id="PF01094">
    <property type="entry name" value="ANF_receptor"/>
    <property type="match status" value="1"/>
</dbReference>
<dbReference type="SUPFAM" id="SSF53822">
    <property type="entry name" value="Periplasmic binding protein-like I"/>
    <property type="match status" value="1"/>
</dbReference>
<dbReference type="STRING" id="282301.A0A267DHX9"/>
<keyword evidence="14" id="KW-1185">Reference proteome</keyword>
<keyword evidence="2 10" id="KW-0812">Transmembrane</keyword>
<dbReference type="PANTHER" id="PTHR10519">
    <property type="entry name" value="GABA-B RECEPTOR"/>
    <property type="match status" value="1"/>
</dbReference>
<evidence type="ECO:0000256" key="4">
    <source>
        <dbReference type="ARBA" id="ARBA00023040"/>
    </source>
</evidence>
<keyword evidence="6" id="KW-0675">Receptor</keyword>
<feature type="transmembrane region" description="Helical" evidence="10">
    <location>
        <begin position="483"/>
        <end position="506"/>
    </location>
</feature>
<feature type="transmembrane region" description="Helical" evidence="10">
    <location>
        <begin position="443"/>
        <end position="463"/>
    </location>
</feature>
<gene>
    <name evidence="13" type="ORF">BOX15_Mlig010243g1</name>
</gene>
<keyword evidence="4" id="KW-0297">G-protein coupled receptor</keyword>
<evidence type="ECO:0000313" key="13">
    <source>
        <dbReference type="EMBL" id="PAA48162.1"/>
    </source>
</evidence>
<sequence length="753" mass="83064">MAAGFVVGIMVSVWLLSTAAERPVVHTLVLCSENSTRSADPEYYKFALDYLNNNLTELNFSFKLKAEYKCGLGALQGSAVRKFADGYLTPPNKALMFGPAFSNQAVVLANVAQYYFLPEISASTPSPALSNKDKYFYFSRVSMSHSLFLDGVVQILKRYNWSIVGLLTSDYDGVYATSVHLEKMLSLYNITLAARGVYSTDPSAALRRMKDRDVRIFLVVRAARVETVKFECLIEQFGMVGPKYFWIQLGMTQTFDPPKEPGQCDSPDQLKAGAENSVYFKADLVVIGNETGMGSAASRELYRDFLQSNSHLDTDTVSISDLGVRIDAVLTAALALNRTLRKYAYSTELDLDESPFKDQLLSEIRAVDFEGFTGRVKLDGNGDRLANAVVYQIRNFEPVAVAFFNTYDNIIDWSEELQFSGEGPPEDKPKVVKNQQVVSRTNAIVMLCLCSICVAITLSFMVANFHYRHIRMIKMSSPNINNLIGIGCILSYASCTVSAVGSSWLQDTAACWLQSVSLCFGYSIAYGAMLAKTWRVHVIFATRNMRRVSIKDHQLAAVPLALVVLDVILFTVWALVDPMELINVKYAVVESIQKGSVEVNMAQTCHSNFLTIWLVTFVGYKGFLLAFGIFFAWETRAVHIESLNDSKKIGICVYNTMVMGALGVVMAFVLPASELNLRFLLINGCIIVCCTTAVVIVFGSKILLLVQHGPSKIEDSSNWLPENQSSSAMQTATGGQRPSGQQSTEGGRATSSA</sequence>
<dbReference type="PRINTS" id="PR00248">
    <property type="entry name" value="GPCRMGR"/>
</dbReference>